<protein>
    <recommendedName>
        <fullName evidence="4">Cobyric acid synthase</fullName>
    </recommendedName>
</protein>
<gene>
    <name evidence="4" type="primary">cobQ</name>
    <name evidence="7" type="ORF">NEA10_01600</name>
</gene>
<evidence type="ECO:0000259" key="6">
    <source>
        <dbReference type="Pfam" id="PF07685"/>
    </source>
</evidence>
<dbReference type="InterPro" id="IPR029062">
    <property type="entry name" value="Class_I_gatase-like"/>
</dbReference>
<dbReference type="InterPro" id="IPR033949">
    <property type="entry name" value="CobQ_GATase1"/>
</dbReference>
<evidence type="ECO:0000256" key="1">
    <source>
        <dbReference type="ARBA" id="ARBA00004953"/>
    </source>
</evidence>
<feature type="active site" description="Nucleophile" evidence="4">
    <location>
        <position position="331"/>
    </location>
</feature>
<comment type="function">
    <text evidence="4">Catalyzes amidations at positions B, D, E, and G on adenosylcobyrinic A,C-diamide. NH(2) groups are provided by glutamine, and one molecule of ATP is hydrogenolyzed for each amidation.</text>
</comment>
<dbReference type="Proteomes" id="UP001056708">
    <property type="component" value="Chromosome"/>
</dbReference>
<dbReference type="PROSITE" id="PS51274">
    <property type="entry name" value="GATASE_COBBQ"/>
    <property type="match status" value="1"/>
</dbReference>
<accession>A0ABY5AQF0</accession>
<dbReference type="Pfam" id="PF01656">
    <property type="entry name" value="CbiA"/>
    <property type="match status" value="1"/>
</dbReference>
<dbReference type="InterPro" id="IPR011698">
    <property type="entry name" value="GATase_3"/>
</dbReference>
<dbReference type="SUPFAM" id="SSF52540">
    <property type="entry name" value="P-loop containing nucleoside triphosphate hydrolases"/>
    <property type="match status" value="1"/>
</dbReference>
<evidence type="ECO:0000313" key="7">
    <source>
        <dbReference type="EMBL" id="USR91454.1"/>
    </source>
</evidence>
<dbReference type="Gene3D" id="3.40.50.300">
    <property type="entry name" value="P-loop containing nucleotide triphosphate hydrolases"/>
    <property type="match status" value="1"/>
</dbReference>
<comment type="similarity">
    <text evidence="4">Belongs to the CobB/CobQ family. CobQ subfamily.</text>
</comment>
<dbReference type="EMBL" id="CP098611">
    <property type="protein sequence ID" value="USR91454.1"/>
    <property type="molecule type" value="Genomic_DNA"/>
</dbReference>
<dbReference type="PANTHER" id="PTHR21343:SF1">
    <property type="entry name" value="COBYRIC ACID SYNTHASE"/>
    <property type="match status" value="1"/>
</dbReference>
<dbReference type="InterPro" id="IPR002586">
    <property type="entry name" value="CobQ/CobB/MinD/ParA_Nub-bd_dom"/>
</dbReference>
<sequence length="488" mass="53864">MKAISILGTSSNAGKSWLTTALGAWLYRQGVKVAPFKSQNMSNNSYVTLEGGEIGRAQAAQAFACGLQPQVEMNPVLLKPSGHGMSQLVLLGDAKEHIPAREYYRHIEALWQVVAEILEGWRSRCDVLLLEGAGSPVELNLMHRDIVNLRPVSYLQGRWLLVGDIERGGIFAQALGTYHLIPPTLQPAGLGLVVNKFRGDLGLFAEAGQYFQQHLPKLPYLGTLPYQGSLQPESEDSLCRDAEESATGTGEMLAWIRFPHLSNSQDSQPWRLDEGVQVKWVETPQALEKARLIVLPGSKNTLGDLAWLRETGLATAIIEAHQRGVPVVGICGGYQMLGDWLLDATGVAGDAGRVRGLGLLPVTTEFAPQKSVRQVLAQWQNQSWQAYEIHMGQTSRSPQAQDEAVYEPLLLANGMAEGLRGDRVLGTYLHGLFESGAMRGYVMELAGVESYQPSGESWQEVQRRLYDDMAQLMEDYLDLMPIRRYLQL</sequence>
<dbReference type="NCBIfam" id="TIGR00313">
    <property type="entry name" value="cobQ"/>
    <property type="match status" value="1"/>
</dbReference>
<dbReference type="PANTHER" id="PTHR21343">
    <property type="entry name" value="DETHIOBIOTIN SYNTHETASE"/>
    <property type="match status" value="1"/>
</dbReference>
<dbReference type="InterPro" id="IPR027417">
    <property type="entry name" value="P-loop_NTPase"/>
</dbReference>
<evidence type="ECO:0000256" key="2">
    <source>
        <dbReference type="ARBA" id="ARBA00022573"/>
    </source>
</evidence>
<evidence type="ECO:0000256" key="3">
    <source>
        <dbReference type="ARBA" id="ARBA00022962"/>
    </source>
</evidence>
<reference evidence="7" key="1">
    <citation type="submission" date="2022-06" db="EMBL/GenBank/DDBJ databases">
        <title>Genome sequence of Phormidium yuhuli AB48 isolated from an industrial photobioreactor environment.</title>
        <authorList>
            <person name="Qiu Y."/>
            <person name="Noonan A.J.C."/>
            <person name="Dofher K."/>
            <person name="Koch M."/>
            <person name="Kieft B."/>
            <person name="Lin X."/>
            <person name="Ziels R.M."/>
            <person name="Hallam S.J."/>
        </authorList>
    </citation>
    <scope>NUCLEOTIDE SEQUENCE</scope>
    <source>
        <strain evidence="7">AB48</strain>
    </source>
</reference>
<name>A0ABY5AQF0_9CYAN</name>
<dbReference type="RefSeq" id="WP_252663477.1">
    <property type="nucleotide sequence ID" value="NZ_CP098611.1"/>
</dbReference>
<keyword evidence="2 4" id="KW-0169">Cobalamin biosynthesis</keyword>
<dbReference type="CDD" id="cd01750">
    <property type="entry name" value="GATase1_CobQ"/>
    <property type="match status" value="1"/>
</dbReference>
<comment type="pathway">
    <text evidence="1 4">Cofactor biosynthesis; adenosylcobalamin biosynthesis.</text>
</comment>
<feature type="domain" description="CobB/CobQ-like glutamine amidotransferase" evidence="6">
    <location>
        <begin position="254"/>
        <end position="436"/>
    </location>
</feature>
<feature type="domain" description="CobQ/CobB/MinD/ParA nucleotide binding" evidence="5">
    <location>
        <begin position="4"/>
        <end position="230"/>
    </location>
</feature>
<keyword evidence="3 4" id="KW-0315">Glutamine amidotransferase</keyword>
<evidence type="ECO:0000313" key="8">
    <source>
        <dbReference type="Proteomes" id="UP001056708"/>
    </source>
</evidence>
<dbReference type="Pfam" id="PF07685">
    <property type="entry name" value="GATase_3"/>
    <property type="match status" value="1"/>
</dbReference>
<feature type="active site" evidence="4">
    <location>
        <position position="430"/>
    </location>
</feature>
<dbReference type="NCBIfam" id="NF001989">
    <property type="entry name" value="PRK00784.1"/>
    <property type="match status" value="1"/>
</dbReference>
<evidence type="ECO:0000256" key="4">
    <source>
        <dbReference type="HAMAP-Rule" id="MF_00028"/>
    </source>
</evidence>
<dbReference type="HAMAP" id="MF_00028">
    <property type="entry name" value="CobQ"/>
    <property type="match status" value="1"/>
</dbReference>
<keyword evidence="8" id="KW-1185">Reference proteome</keyword>
<dbReference type="Gene3D" id="3.40.50.880">
    <property type="match status" value="1"/>
</dbReference>
<proteinExistence type="inferred from homology"/>
<dbReference type="SUPFAM" id="SSF52317">
    <property type="entry name" value="Class I glutamine amidotransferase-like"/>
    <property type="match status" value="1"/>
</dbReference>
<organism evidence="7 8">
    <name type="scientific">Phormidium yuhuli AB48</name>
    <dbReference type="NCBI Taxonomy" id="2940671"/>
    <lineage>
        <taxon>Bacteria</taxon>
        <taxon>Bacillati</taxon>
        <taxon>Cyanobacteriota</taxon>
        <taxon>Cyanophyceae</taxon>
        <taxon>Oscillatoriophycideae</taxon>
        <taxon>Oscillatoriales</taxon>
        <taxon>Oscillatoriaceae</taxon>
        <taxon>Phormidium</taxon>
        <taxon>Phormidium yuhuli</taxon>
    </lineage>
</organism>
<dbReference type="InterPro" id="IPR004459">
    <property type="entry name" value="CobQ_synth"/>
</dbReference>
<evidence type="ECO:0000259" key="5">
    <source>
        <dbReference type="Pfam" id="PF01656"/>
    </source>
</evidence>